<evidence type="ECO:0000256" key="7">
    <source>
        <dbReference type="ARBA" id="ARBA00011738"/>
    </source>
</evidence>
<comment type="cofactor">
    <cofactor evidence="4">
        <name>Mg(2+)</name>
        <dbReference type="ChEBI" id="CHEBI:18420"/>
    </cofactor>
</comment>
<evidence type="ECO:0000313" key="13">
    <source>
        <dbReference type="EMBL" id="RNF05886.1"/>
    </source>
</evidence>
<dbReference type="SMART" id="SM00471">
    <property type="entry name" value="HDc"/>
    <property type="match status" value="1"/>
</dbReference>
<evidence type="ECO:0000256" key="2">
    <source>
        <dbReference type="ARBA" id="ARBA00001936"/>
    </source>
</evidence>
<evidence type="ECO:0000256" key="1">
    <source>
        <dbReference type="ARBA" id="ARBA00001638"/>
    </source>
</evidence>
<comment type="cofactor">
    <cofactor evidence="3">
        <name>Co(2+)</name>
        <dbReference type="ChEBI" id="CHEBI:48828"/>
    </cofactor>
</comment>
<dbReference type="AlphaFoldDB" id="A0A3R7MHB3"/>
<dbReference type="GO" id="GO:0002953">
    <property type="term" value="F:5'-deoxynucleotidase activity"/>
    <property type="evidence" value="ECO:0007669"/>
    <property type="project" value="UniProtKB-EC"/>
</dbReference>
<name>A0A3R7MHB3_TRYRA</name>
<dbReference type="FunFam" id="1.10.3210.10:FF:000011">
    <property type="entry name" value="HD domain-containing protein 2"/>
    <property type="match status" value="1"/>
</dbReference>
<evidence type="ECO:0000256" key="9">
    <source>
        <dbReference type="ARBA" id="ARBA00022723"/>
    </source>
</evidence>
<gene>
    <name evidence="13" type="ORF">TraAM80_04265</name>
</gene>
<dbReference type="Pfam" id="PF13023">
    <property type="entry name" value="HD_3"/>
    <property type="match status" value="1"/>
</dbReference>
<keyword evidence="14" id="KW-1185">Reference proteome</keyword>
<protein>
    <recommendedName>
        <fullName evidence="8">5'-deoxynucleotidase</fullName>
        <ecNumber evidence="8">3.1.3.89</ecNumber>
    </recommendedName>
</protein>
<evidence type="ECO:0000256" key="3">
    <source>
        <dbReference type="ARBA" id="ARBA00001941"/>
    </source>
</evidence>
<keyword evidence="9" id="KW-0479">Metal-binding</keyword>
<dbReference type="InterPro" id="IPR006674">
    <property type="entry name" value="HD_domain"/>
</dbReference>
<dbReference type="GeneID" id="40328198"/>
<dbReference type="GO" id="GO:0046872">
    <property type="term" value="F:metal ion binding"/>
    <property type="evidence" value="ECO:0007669"/>
    <property type="project" value="UniProtKB-KW"/>
</dbReference>
<dbReference type="EC" id="3.1.3.89" evidence="8"/>
<comment type="function">
    <text evidence="5">Catalyzes the dephosphorylation of the nucleoside 5'-monophosphates deoxyadenosine monophosphate (dAMP), deoxycytidine monophosphate (dCMP), deoxyguanosine monophosphate (dGMP) and deoxythymidine monophosphate (dTMP).</text>
</comment>
<evidence type="ECO:0000313" key="14">
    <source>
        <dbReference type="Proteomes" id="UP000283634"/>
    </source>
</evidence>
<reference evidence="13 14" key="1">
    <citation type="journal article" date="2018" name="BMC Genomics">
        <title>Genomic comparison of Trypanosoma conorhini and Trypanosoma rangeli to Trypanosoma cruzi strains of high and low virulence.</title>
        <authorList>
            <person name="Bradwell K.R."/>
            <person name="Koparde V.N."/>
            <person name="Matveyev A.V."/>
            <person name="Serrano M.G."/>
            <person name="Alves J.M."/>
            <person name="Parikh H."/>
            <person name="Huang B."/>
            <person name="Lee V."/>
            <person name="Espinosa-Alvarez O."/>
            <person name="Ortiz P.A."/>
            <person name="Costa-Martins A.G."/>
            <person name="Teixeira M.M."/>
            <person name="Buck G.A."/>
        </authorList>
    </citation>
    <scope>NUCLEOTIDE SEQUENCE [LARGE SCALE GENOMIC DNA]</scope>
    <source>
        <strain evidence="13 14">AM80</strain>
    </source>
</reference>
<evidence type="ECO:0000259" key="12">
    <source>
        <dbReference type="SMART" id="SM00471"/>
    </source>
</evidence>
<dbReference type="OMA" id="TWRLCLM"/>
<dbReference type="Proteomes" id="UP000283634">
    <property type="component" value="Unassembled WGS sequence"/>
</dbReference>
<comment type="catalytic activity">
    <reaction evidence="1">
        <text>a 2'-deoxyribonucleoside 5'-phosphate + H2O = a 2'-deoxyribonucleoside + phosphate</text>
        <dbReference type="Rhea" id="RHEA:36167"/>
        <dbReference type="ChEBI" id="CHEBI:15377"/>
        <dbReference type="ChEBI" id="CHEBI:18274"/>
        <dbReference type="ChEBI" id="CHEBI:43474"/>
        <dbReference type="ChEBI" id="CHEBI:65317"/>
        <dbReference type="EC" id="3.1.3.89"/>
    </reaction>
</comment>
<proteinExistence type="inferred from homology"/>
<accession>A0A3R7MHB3</accession>
<comment type="subunit">
    <text evidence="7">Homodimer.</text>
</comment>
<dbReference type="SUPFAM" id="SSF109604">
    <property type="entry name" value="HD-domain/PDEase-like"/>
    <property type="match status" value="1"/>
</dbReference>
<dbReference type="InterPro" id="IPR039356">
    <property type="entry name" value="YfbR/HDDC2"/>
</dbReference>
<sequence>MAEDTITFLHIIGRLKETERTGWVENGIPKPESVSDHMYRTAVMCMMCPDETLERNKLIRMALCHDTGESIIGDISPKMAVSKDEKYRREKAAVSHLSGLLGKEVPLSAELQELWEEYEAQSSPEARFLKDMDLLEMITQAHAYELAYPEKDLSPFFDSGENIKHPWARNIYETLLRTRPLKKQREKGVEESK</sequence>
<dbReference type="PANTHER" id="PTHR11845">
    <property type="entry name" value="5'-DEOXYNUCLEOTIDASE HDDC2"/>
    <property type="match status" value="1"/>
</dbReference>
<evidence type="ECO:0000256" key="4">
    <source>
        <dbReference type="ARBA" id="ARBA00001946"/>
    </source>
</evidence>
<evidence type="ECO:0000256" key="5">
    <source>
        <dbReference type="ARBA" id="ARBA00004074"/>
    </source>
</evidence>
<dbReference type="InterPro" id="IPR003607">
    <property type="entry name" value="HD/PDEase_dom"/>
</dbReference>
<feature type="domain" description="HD/PDEase" evidence="12">
    <location>
        <begin position="30"/>
        <end position="147"/>
    </location>
</feature>
<comment type="caution">
    <text evidence="13">The sequence shown here is derived from an EMBL/GenBank/DDBJ whole genome shotgun (WGS) entry which is preliminary data.</text>
</comment>
<dbReference type="VEuPathDB" id="TriTrypDB:TRSC58_01424"/>
<dbReference type="EMBL" id="MKGL01000123">
    <property type="protein sequence ID" value="RNF05886.1"/>
    <property type="molecule type" value="Genomic_DNA"/>
</dbReference>
<dbReference type="PANTHER" id="PTHR11845:SF13">
    <property type="entry name" value="5'-DEOXYNUCLEOTIDASE HDDC2"/>
    <property type="match status" value="1"/>
</dbReference>
<evidence type="ECO:0000256" key="11">
    <source>
        <dbReference type="ARBA" id="ARBA00022842"/>
    </source>
</evidence>
<dbReference type="RefSeq" id="XP_029238940.1">
    <property type="nucleotide sequence ID" value="XM_029381198.1"/>
</dbReference>
<dbReference type="GO" id="GO:0005737">
    <property type="term" value="C:cytoplasm"/>
    <property type="evidence" value="ECO:0007669"/>
    <property type="project" value="TreeGrafter"/>
</dbReference>
<dbReference type="OrthoDB" id="10254258at2759"/>
<evidence type="ECO:0000256" key="6">
    <source>
        <dbReference type="ARBA" id="ARBA00009999"/>
    </source>
</evidence>
<keyword evidence="10 13" id="KW-0378">Hydrolase</keyword>
<comment type="similarity">
    <text evidence="6">Belongs to the HDDC2 family.</text>
</comment>
<evidence type="ECO:0000256" key="8">
    <source>
        <dbReference type="ARBA" id="ARBA00012964"/>
    </source>
</evidence>
<dbReference type="GO" id="GO:0009159">
    <property type="term" value="P:deoxyribonucleoside monophosphate catabolic process"/>
    <property type="evidence" value="ECO:0007669"/>
    <property type="project" value="UniProtKB-ARBA"/>
</dbReference>
<comment type="cofactor">
    <cofactor evidence="2">
        <name>Mn(2+)</name>
        <dbReference type="ChEBI" id="CHEBI:29035"/>
    </cofactor>
</comment>
<organism evidence="13 14">
    <name type="scientific">Trypanosoma rangeli</name>
    <dbReference type="NCBI Taxonomy" id="5698"/>
    <lineage>
        <taxon>Eukaryota</taxon>
        <taxon>Discoba</taxon>
        <taxon>Euglenozoa</taxon>
        <taxon>Kinetoplastea</taxon>
        <taxon>Metakinetoplastina</taxon>
        <taxon>Trypanosomatida</taxon>
        <taxon>Trypanosomatidae</taxon>
        <taxon>Trypanosoma</taxon>
        <taxon>Herpetosoma</taxon>
    </lineage>
</organism>
<evidence type="ECO:0000256" key="10">
    <source>
        <dbReference type="ARBA" id="ARBA00022801"/>
    </source>
</evidence>
<keyword evidence="11" id="KW-0460">Magnesium</keyword>
<dbReference type="Gene3D" id="1.10.3210.10">
    <property type="entry name" value="Hypothetical protein af1432"/>
    <property type="match status" value="1"/>
</dbReference>